<keyword evidence="2" id="KW-1185">Reference proteome</keyword>
<dbReference type="EMBL" id="CP004885">
    <property type="protein sequence ID" value="AGX86236.1"/>
    <property type="molecule type" value="Genomic_DNA"/>
</dbReference>
<dbReference type="AlphaFoldDB" id="U5N425"/>
<organism evidence="1 2">
    <name type="scientific">Candidatus Symbiobacter mobilis CR</name>
    <dbReference type="NCBI Taxonomy" id="946483"/>
    <lineage>
        <taxon>Bacteria</taxon>
        <taxon>Pseudomonadati</taxon>
        <taxon>Pseudomonadota</taxon>
        <taxon>Betaproteobacteria</taxon>
        <taxon>Burkholderiales</taxon>
        <taxon>Comamonadaceae</taxon>
    </lineage>
</organism>
<dbReference type="HOGENOM" id="CLU_3133598_0_0_4"/>
<dbReference type="Proteomes" id="UP000017184">
    <property type="component" value="Chromosome"/>
</dbReference>
<reference evidence="1 2" key="1">
    <citation type="journal article" date="2013" name="Genome Biol.">
        <title>Genomic analysis reveals key aspects of prokaryotic symbiosis in the phototrophic consortium "Chlorochromatium aggregatum".</title>
        <authorList>
            <person name="Liu Z."/>
            <person name="Muller J."/>
            <person name="Li T."/>
            <person name="Alvey R.M."/>
            <person name="Vogl K."/>
            <person name="Frigaard N.U."/>
            <person name="Rockwell N.C."/>
            <person name="Boyd E.S."/>
            <person name="Tomsho L.P."/>
            <person name="Schuster S.C."/>
            <person name="Henke P."/>
            <person name="Rohde M."/>
            <person name="Overmann J."/>
            <person name="Bryant D.A."/>
        </authorList>
    </citation>
    <scope>NUCLEOTIDE SEQUENCE [LARGE SCALE GENOMIC DNA]</scope>
    <source>
        <strain evidence="1">CR</strain>
    </source>
</reference>
<sequence length="49" mass="6057">MTESNIISNYNSFLIFYINHYINTFRYYNSDDFQITVTGFNKMRFNDWP</sequence>
<name>U5N425_9BURK</name>
<protein>
    <submittedName>
        <fullName evidence="1">Uncharacterized protein</fullName>
    </submittedName>
</protein>
<accession>U5N425</accession>
<proteinExistence type="predicted"/>
<dbReference type="KEGG" id="cbx:Cenrod_0102"/>
<gene>
    <name evidence="1" type="ORF">Cenrod_0102</name>
</gene>
<evidence type="ECO:0000313" key="1">
    <source>
        <dbReference type="EMBL" id="AGX86236.1"/>
    </source>
</evidence>
<dbReference type="STRING" id="946483.Cenrod_0102"/>
<evidence type="ECO:0000313" key="2">
    <source>
        <dbReference type="Proteomes" id="UP000017184"/>
    </source>
</evidence>